<accession>A0A3M7T832</accession>
<dbReference type="PANTHER" id="PTHR46399">
    <property type="entry name" value="B30.2/SPRY DOMAIN-CONTAINING PROTEIN"/>
    <property type="match status" value="1"/>
</dbReference>
<evidence type="ECO:0000256" key="2">
    <source>
        <dbReference type="ARBA" id="ARBA00022568"/>
    </source>
</evidence>
<comment type="subcellular location">
    <subcellularLocation>
        <location evidence="1">Sarcoplasmic reticulum membrane</location>
        <topology evidence="1">Multi-pass membrane protein</topology>
    </subcellularLocation>
</comment>
<keyword evidence="9" id="KW-1185">Reference proteome</keyword>
<keyword evidence="5" id="KW-0106">Calcium</keyword>
<keyword evidence="4" id="KW-0677">Repeat</keyword>
<keyword evidence="2" id="KW-0813">Transport</keyword>
<dbReference type="InterPro" id="IPR003032">
    <property type="entry name" value="Ryanodine_rcpt"/>
</dbReference>
<dbReference type="GO" id="GO:0005790">
    <property type="term" value="C:smooth endoplasmic reticulum"/>
    <property type="evidence" value="ECO:0007669"/>
    <property type="project" value="TreeGrafter"/>
</dbReference>
<reference evidence="8 9" key="1">
    <citation type="journal article" date="2018" name="Sci. Rep.">
        <title>Genomic signatures of local adaptation to the degree of environmental predictability in rotifers.</title>
        <authorList>
            <person name="Franch-Gras L."/>
            <person name="Hahn C."/>
            <person name="Garcia-Roger E.M."/>
            <person name="Carmona M.J."/>
            <person name="Serra M."/>
            <person name="Gomez A."/>
        </authorList>
    </citation>
    <scope>NUCLEOTIDE SEQUENCE [LARGE SCALE GENOMIC DNA]</scope>
    <source>
        <strain evidence="8">HYR1</strain>
    </source>
</reference>
<keyword evidence="6" id="KW-0703">Sarcoplasmic reticulum</keyword>
<dbReference type="SUPFAM" id="SSF49899">
    <property type="entry name" value="Concanavalin A-like lectins/glucanases"/>
    <property type="match status" value="2"/>
</dbReference>
<dbReference type="Gene3D" id="6.20.350.10">
    <property type="match status" value="1"/>
</dbReference>
<dbReference type="InterPro" id="IPR013320">
    <property type="entry name" value="ConA-like_dom_sf"/>
</dbReference>
<feature type="domain" description="B30.2/SPRY" evidence="7">
    <location>
        <begin position="503"/>
        <end position="705"/>
    </location>
</feature>
<dbReference type="InterPro" id="IPR003877">
    <property type="entry name" value="SPRY_dom"/>
</dbReference>
<feature type="domain" description="B30.2/SPRY" evidence="7">
    <location>
        <begin position="932"/>
        <end position="1124"/>
    </location>
</feature>
<dbReference type="GO" id="GO:0005219">
    <property type="term" value="F:ryanodine-sensitive calcium-release channel activity"/>
    <property type="evidence" value="ECO:0007669"/>
    <property type="project" value="InterPro"/>
</dbReference>
<evidence type="ECO:0000259" key="7">
    <source>
        <dbReference type="PROSITE" id="PS50188"/>
    </source>
</evidence>
<evidence type="ECO:0000256" key="4">
    <source>
        <dbReference type="ARBA" id="ARBA00022737"/>
    </source>
</evidence>
<gene>
    <name evidence="8" type="ORF">BpHYR1_040880</name>
</gene>
<organism evidence="8 9">
    <name type="scientific">Brachionus plicatilis</name>
    <name type="common">Marine rotifer</name>
    <name type="synonym">Brachionus muelleri</name>
    <dbReference type="NCBI Taxonomy" id="10195"/>
    <lineage>
        <taxon>Eukaryota</taxon>
        <taxon>Metazoa</taxon>
        <taxon>Spiralia</taxon>
        <taxon>Gnathifera</taxon>
        <taxon>Rotifera</taxon>
        <taxon>Eurotatoria</taxon>
        <taxon>Monogononta</taxon>
        <taxon>Pseudotrocha</taxon>
        <taxon>Ploima</taxon>
        <taxon>Brachionidae</taxon>
        <taxon>Brachionus</taxon>
    </lineage>
</organism>
<dbReference type="GO" id="GO:0034704">
    <property type="term" value="C:calcium channel complex"/>
    <property type="evidence" value="ECO:0007669"/>
    <property type="project" value="TreeGrafter"/>
</dbReference>
<dbReference type="AlphaFoldDB" id="A0A3M7T832"/>
<sequence>MVMQFNFVTCTQIWQYLTCLSTSTSNDKLAFDVGLQLNSQGESCWWTIHPASKQRSEGEKVRIGDDIILVSVASERYLHIYSVDNIIHRVNASFQQTLWTLLPISSGNFRSKTTGFVFGGDVLRLFHGNMDQCFTLPQPGVSEFPYSIFYETGSVCNHARSLWRLEFLRTRWYGGFMLWNSLVRFRHITSGRYLGITNGEVCVVHRDKANADVITFILTPVKDDKKSNEIESEETMGMPTIKYGDTLVYVQHAKTSHWLSYQTYETKKRGIGKIEEKKATLHEEGHMDDCFTIVRAQEEEARSALVIRKCMSLFTKFIRAMDTSADYHIEKHRYWKKISLEKVLKCLDDLIEFFKQPSEDISHEERQAKLKALRNRQDLFHEEGMITLVLDTIDKYSEYSETKNQTSKMNIQLFDGYKQQVIDEIYDQLYALLATMIKGNRNNCAQFAQGNRLDCLIGRLTSQQTSRGVLEVLHCILIDSPEALNMIKERHIQGIISLLDRNGRDPKVLAVLSSLCANNGIAVRLNQNLICENLLQRRDLLMQSRLIEQISCLRPNIMVGANQGESMYKKWYFEIEIDFVEALSDTKPHCRIGWASTEFHPTPDSADGFSCVGIGDDCYSYGFDGQNLWYSGRNKVINSEEFTSFKKGDVIGSLLDLSIPEIWFSLNGVPMKGFFREFNLSGMFYPVISVSPKISCRFLFGDEHGRFKFGPPEGCAPIYQAMLQKQKIRLEQCFSFGDMNKYIVQGPAQPLEQVAFTPNPVDTSNIQMPNFIDGVRDRLAENLHEIWAMNKIEQGWRYAEIRNDLKKFHNCLSQFEMLPIDEKQYDTNLATETLRTMFAMGYQILMDNKQDQKRLKLIKLSNAFLQINGYKPQPLDLNSVVLSPKLEELVEKLAQNTHNVWAKERIKNGWTYGVIENPIQKRHPYLLPYDKVDPSIKKANRETALDTVKTLLAYGYIIESPNLELEESIRKKKNVDSNDVANHRFTTRTYRAEKTYAIKSGKWYYEVEILTMGSIKIGWSEVNCMPITDISADPQSYSFDSLNAVKWHHTSDPFGKKCQPGDVIGVMIDLQDKTISFSLNGEVLMDSVGSESAFENISIGEGYIPAFSLGFGQKIRPNFGQDVNSLKYFTNCGLQEGYEPFAVNMTKHVTLWYTNELPVFEYIDDNHDTLEITRNIGSESLPYIKIVSKLFGTEKTKMEYLRLSIPIGFRDEFISRSKVREKRIQALHMFKSQTEDEIESN</sequence>
<dbReference type="InterPro" id="IPR043136">
    <property type="entry name" value="B30.2/SPRY_sf"/>
</dbReference>
<dbReference type="InterPro" id="IPR016093">
    <property type="entry name" value="MIR_motif"/>
</dbReference>
<dbReference type="Pfam" id="PF02815">
    <property type="entry name" value="MIR"/>
    <property type="match status" value="1"/>
</dbReference>
<dbReference type="InterPro" id="IPR013333">
    <property type="entry name" value="Ryan_recept"/>
</dbReference>
<dbReference type="SUPFAM" id="SSF82109">
    <property type="entry name" value="MIR domain"/>
    <property type="match status" value="1"/>
</dbReference>
<keyword evidence="8" id="KW-0675">Receptor</keyword>
<evidence type="ECO:0000313" key="9">
    <source>
        <dbReference type="Proteomes" id="UP000276133"/>
    </source>
</evidence>
<dbReference type="GO" id="GO:0014808">
    <property type="term" value="P:release of sequestered calcium ion into cytosol by sarcoplasmic reticulum"/>
    <property type="evidence" value="ECO:0007669"/>
    <property type="project" value="TreeGrafter"/>
</dbReference>
<dbReference type="GO" id="GO:0030018">
    <property type="term" value="C:Z disc"/>
    <property type="evidence" value="ECO:0007669"/>
    <property type="project" value="TreeGrafter"/>
</dbReference>
<dbReference type="Gene3D" id="1.25.10.30">
    <property type="entry name" value="IP3 receptor type 1 binding core, RIH domain"/>
    <property type="match status" value="1"/>
</dbReference>
<dbReference type="InterPro" id="IPR036300">
    <property type="entry name" value="MIR_dom_sf"/>
</dbReference>
<evidence type="ECO:0000256" key="3">
    <source>
        <dbReference type="ARBA" id="ARBA00022673"/>
    </source>
</evidence>
<dbReference type="Pfam" id="PF02026">
    <property type="entry name" value="RyR"/>
    <property type="match status" value="2"/>
</dbReference>
<protein>
    <submittedName>
        <fullName evidence="8">Ryanodine receptor 44F-like</fullName>
    </submittedName>
</protein>
<dbReference type="SMART" id="SM00449">
    <property type="entry name" value="SPRY"/>
    <property type="match status" value="2"/>
</dbReference>
<name>A0A3M7T832_BRAPC</name>
<dbReference type="InterPro" id="IPR014821">
    <property type="entry name" value="Ins145_P3_rcpt"/>
</dbReference>
<dbReference type="Pfam" id="PF00622">
    <property type="entry name" value="SPRY"/>
    <property type="match status" value="2"/>
</dbReference>
<dbReference type="Gene3D" id="2.60.120.920">
    <property type="match status" value="2"/>
</dbReference>
<dbReference type="GO" id="GO:0042383">
    <property type="term" value="C:sarcolemma"/>
    <property type="evidence" value="ECO:0007669"/>
    <property type="project" value="TreeGrafter"/>
</dbReference>
<dbReference type="Gene3D" id="1.10.490.160">
    <property type="match status" value="1"/>
</dbReference>
<dbReference type="Pfam" id="PF01365">
    <property type="entry name" value="RYDR_ITPR"/>
    <property type="match status" value="1"/>
</dbReference>
<dbReference type="PROSITE" id="PS50188">
    <property type="entry name" value="B302_SPRY"/>
    <property type="match status" value="2"/>
</dbReference>
<dbReference type="PRINTS" id="PR00795">
    <property type="entry name" value="RYANODINER"/>
</dbReference>
<dbReference type="Pfam" id="PF08709">
    <property type="entry name" value="Ins145_P3_rec"/>
    <property type="match status" value="1"/>
</dbReference>
<evidence type="ECO:0000256" key="6">
    <source>
        <dbReference type="ARBA" id="ARBA00022951"/>
    </source>
</evidence>
<dbReference type="SMART" id="SM00472">
    <property type="entry name" value="MIR"/>
    <property type="match status" value="3"/>
</dbReference>
<keyword evidence="2" id="KW-0109">Calcium transport</keyword>
<dbReference type="Proteomes" id="UP000276133">
    <property type="component" value="Unassembled WGS sequence"/>
</dbReference>
<keyword evidence="3" id="KW-0107">Calcium channel</keyword>
<comment type="caution">
    <text evidence="8">The sequence shown here is derived from an EMBL/GenBank/DDBJ whole genome shotgun (WGS) entry which is preliminary data.</text>
</comment>
<dbReference type="EMBL" id="REGN01000148">
    <property type="protein sequence ID" value="RNA44121.1"/>
    <property type="molecule type" value="Genomic_DNA"/>
</dbReference>
<dbReference type="InterPro" id="IPR000699">
    <property type="entry name" value="RIH_dom"/>
</dbReference>
<dbReference type="FunFam" id="1.10.490.160:FF:000003">
    <property type="entry name" value="Ryanodine receptor, isoform E"/>
    <property type="match status" value="1"/>
</dbReference>
<dbReference type="InterPro" id="IPR001870">
    <property type="entry name" value="B30.2/SPRY"/>
</dbReference>
<keyword evidence="2" id="KW-0406">Ion transport</keyword>
<evidence type="ECO:0000313" key="8">
    <source>
        <dbReference type="EMBL" id="RNA44121.1"/>
    </source>
</evidence>
<evidence type="ECO:0000256" key="5">
    <source>
        <dbReference type="ARBA" id="ARBA00022837"/>
    </source>
</evidence>
<dbReference type="PANTHER" id="PTHR46399:SF8">
    <property type="entry name" value="B30.2_SPRY DOMAIN-CONTAINING PROTEIN"/>
    <property type="match status" value="1"/>
</dbReference>
<evidence type="ECO:0000256" key="1">
    <source>
        <dbReference type="ARBA" id="ARBA00004326"/>
    </source>
</evidence>
<dbReference type="InterPro" id="IPR035910">
    <property type="entry name" value="RyR/IP3R_RIH_dom_sf"/>
</dbReference>
<dbReference type="Gene3D" id="2.80.10.50">
    <property type="match status" value="2"/>
</dbReference>
<dbReference type="SUPFAM" id="SSF100909">
    <property type="entry name" value="IP3 receptor type 1 binding core, domain 2"/>
    <property type="match status" value="1"/>
</dbReference>
<dbReference type="GO" id="GO:0006941">
    <property type="term" value="P:striated muscle contraction"/>
    <property type="evidence" value="ECO:0007669"/>
    <property type="project" value="TreeGrafter"/>
</dbReference>
<dbReference type="GO" id="GO:0033017">
    <property type="term" value="C:sarcoplasmic reticulum membrane"/>
    <property type="evidence" value="ECO:0007669"/>
    <property type="project" value="UniProtKB-SubCell"/>
</dbReference>
<dbReference type="OrthoDB" id="10048651at2759"/>
<proteinExistence type="predicted"/>
<dbReference type="STRING" id="10195.A0A3M7T832"/>
<dbReference type="InterPro" id="IPR015925">
    <property type="entry name" value="Ryanodine_IP3_receptor"/>
</dbReference>
<keyword evidence="3" id="KW-0407">Ion channel</keyword>